<evidence type="ECO:0000256" key="5">
    <source>
        <dbReference type="ARBA" id="ARBA00023242"/>
    </source>
</evidence>
<proteinExistence type="predicted"/>
<dbReference type="PANTHER" id="PTHR31744:SF230">
    <property type="entry name" value="NAC DOMAIN-CONTAINING PROTEIN"/>
    <property type="match status" value="1"/>
</dbReference>
<comment type="subcellular location">
    <subcellularLocation>
        <location evidence="1">Nucleus</location>
    </subcellularLocation>
</comment>
<keyword evidence="5" id="KW-0539">Nucleus</keyword>
<evidence type="ECO:0000256" key="1">
    <source>
        <dbReference type="ARBA" id="ARBA00004123"/>
    </source>
</evidence>
<name>A0A8S9NJA0_BRACR</name>
<evidence type="ECO:0000256" key="6">
    <source>
        <dbReference type="SAM" id="MobiDB-lite"/>
    </source>
</evidence>
<organism evidence="8 9">
    <name type="scientific">Brassica cretica</name>
    <name type="common">Mustard</name>
    <dbReference type="NCBI Taxonomy" id="69181"/>
    <lineage>
        <taxon>Eukaryota</taxon>
        <taxon>Viridiplantae</taxon>
        <taxon>Streptophyta</taxon>
        <taxon>Embryophyta</taxon>
        <taxon>Tracheophyta</taxon>
        <taxon>Spermatophyta</taxon>
        <taxon>Magnoliopsida</taxon>
        <taxon>eudicotyledons</taxon>
        <taxon>Gunneridae</taxon>
        <taxon>Pentapetalae</taxon>
        <taxon>rosids</taxon>
        <taxon>malvids</taxon>
        <taxon>Brassicales</taxon>
        <taxon>Brassicaceae</taxon>
        <taxon>Brassiceae</taxon>
        <taxon>Brassica</taxon>
    </lineage>
</organism>
<evidence type="ECO:0000256" key="3">
    <source>
        <dbReference type="ARBA" id="ARBA00023125"/>
    </source>
</evidence>
<gene>
    <name evidence="8" type="ORF">F2Q69_00040016</name>
</gene>
<dbReference type="PANTHER" id="PTHR31744">
    <property type="entry name" value="PROTEIN CUP-SHAPED COTYLEDON 2-RELATED"/>
    <property type="match status" value="1"/>
</dbReference>
<dbReference type="GO" id="GO:0003677">
    <property type="term" value="F:DNA binding"/>
    <property type="evidence" value="ECO:0007669"/>
    <property type="project" value="UniProtKB-KW"/>
</dbReference>
<feature type="region of interest" description="Disordered" evidence="6">
    <location>
        <begin position="316"/>
        <end position="352"/>
    </location>
</feature>
<dbReference type="PROSITE" id="PS51005">
    <property type="entry name" value="NAC"/>
    <property type="match status" value="1"/>
</dbReference>
<feature type="domain" description="NAC" evidence="7">
    <location>
        <begin position="21"/>
        <end position="170"/>
    </location>
</feature>
<keyword evidence="4" id="KW-0804">Transcription</keyword>
<feature type="non-terminal residue" evidence="8">
    <location>
        <position position="1"/>
    </location>
</feature>
<dbReference type="GO" id="GO:0006355">
    <property type="term" value="P:regulation of DNA-templated transcription"/>
    <property type="evidence" value="ECO:0007669"/>
    <property type="project" value="InterPro"/>
</dbReference>
<dbReference type="SUPFAM" id="SSF101941">
    <property type="entry name" value="NAC domain"/>
    <property type="match status" value="1"/>
</dbReference>
<keyword evidence="2" id="KW-0805">Transcription regulation</keyword>
<dbReference type="AlphaFoldDB" id="A0A8S9NJA0"/>
<evidence type="ECO:0000313" key="8">
    <source>
        <dbReference type="EMBL" id="KAF3501139.1"/>
    </source>
</evidence>
<comment type="caution">
    <text evidence="8">The sequence shown here is derived from an EMBL/GenBank/DDBJ whole genome shotgun (WGS) entry which is preliminary data.</text>
</comment>
<dbReference type="Proteomes" id="UP000712600">
    <property type="component" value="Unassembled WGS sequence"/>
</dbReference>
<dbReference type="InterPro" id="IPR036093">
    <property type="entry name" value="NAC_dom_sf"/>
</dbReference>
<sequence length="352" mass="40943">YMLQIATLQKEKYQMESLSHIPPGYRFHPTDEELVDYYLKNKVAFPEMQVDVIKDVDLYKIEPWDIQELCGRGAGEKREWYFFSYKDKKYPTGTRTNRATGSGFWKATGRDKAIYSKQELVGMRKTLVFYKGRAPNGQKSDWIMHEYRLETDENGPPHEEGWVVCRAFKKKLTTINNNNPRTMMGSSSRQDSNWFRQQMEVANGNYYHLPDLEGPIMFQGSSSSSLHDNDNDHYGVVLSNINAAPSTLMQRHDEGDHGHIITNDDAHMTMMNTNTDHHHHHHHQPELLLNDDHNDQLMDWQTLDKLVASQLILSQEEEEVKQDPPSNNVSNETYNHLSEEKPSFSWAQNTHT</sequence>
<protein>
    <recommendedName>
        <fullName evidence="7">NAC domain-containing protein</fullName>
    </recommendedName>
</protein>
<dbReference type="InterPro" id="IPR003441">
    <property type="entry name" value="NAC-dom"/>
</dbReference>
<dbReference type="Pfam" id="PF02365">
    <property type="entry name" value="NAM"/>
    <property type="match status" value="1"/>
</dbReference>
<evidence type="ECO:0000259" key="7">
    <source>
        <dbReference type="PROSITE" id="PS51005"/>
    </source>
</evidence>
<evidence type="ECO:0000313" key="9">
    <source>
        <dbReference type="Proteomes" id="UP000712600"/>
    </source>
</evidence>
<reference evidence="8" key="1">
    <citation type="submission" date="2019-12" db="EMBL/GenBank/DDBJ databases">
        <title>Genome sequencing and annotation of Brassica cretica.</title>
        <authorList>
            <person name="Studholme D.J."/>
            <person name="Sarris P."/>
        </authorList>
    </citation>
    <scope>NUCLEOTIDE SEQUENCE</scope>
    <source>
        <strain evidence="8">PFS-109/04</strain>
        <tissue evidence="8">Leaf</tissue>
    </source>
</reference>
<dbReference type="EMBL" id="QGKX02001621">
    <property type="protein sequence ID" value="KAF3501139.1"/>
    <property type="molecule type" value="Genomic_DNA"/>
</dbReference>
<keyword evidence="3" id="KW-0238">DNA-binding</keyword>
<evidence type="ECO:0000256" key="2">
    <source>
        <dbReference type="ARBA" id="ARBA00023015"/>
    </source>
</evidence>
<dbReference type="GO" id="GO:0005634">
    <property type="term" value="C:nucleus"/>
    <property type="evidence" value="ECO:0007669"/>
    <property type="project" value="UniProtKB-SubCell"/>
</dbReference>
<evidence type="ECO:0000256" key="4">
    <source>
        <dbReference type="ARBA" id="ARBA00023163"/>
    </source>
</evidence>
<dbReference type="FunFam" id="2.170.150.80:FF:000003">
    <property type="entry name" value="NAC domain-containing protein"/>
    <property type="match status" value="1"/>
</dbReference>
<feature type="compositionally biased region" description="Polar residues" evidence="6">
    <location>
        <begin position="324"/>
        <end position="336"/>
    </location>
</feature>
<accession>A0A8S9NJA0</accession>
<dbReference type="Gene3D" id="2.170.150.80">
    <property type="entry name" value="NAC domain"/>
    <property type="match status" value="1"/>
</dbReference>